<comment type="caution">
    <text evidence="1">The sequence shown here is derived from an EMBL/GenBank/DDBJ whole genome shotgun (WGS) entry which is preliminary data.</text>
</comment>
<dbReference type="SUPFAM" id="SSF52540">
    <property type="entry name" value="P-loop containing nucleoside triphosphate hydrolases"/>
    <property type="match status" value="1"/>
</dbReference>
<dbReference type="EMBL" id="RWKW01000038">
    <property type="protein sequence ID" value="RST86277.1"/>
    <property type="molecule type" value="Genomic_DNA"/>
</dbReference>
<evidence type="ECO:0000313" key="1">
    <source>
        <dbReference type="EMBL" id="RST86277.1"/>
    </source>
</evidence>
<protein>
    <recommendedName>
        <fullName evidence="3">Sulfotransferase family protein</fullName>
    </recommendedName>
</protein>
<gene>
    <name evidence="1" type="ORF">EJC49_11265</name>
</gene>
<accession>A0A429YY59</accession>
<dbReference type="Gene3D" id="3.40.50.300">
    <property type="entry name" value="P-loop containing nucleotide triphosphate hydrolases"/>
    <property type="match status" value="1"/>
</dbReference>
<dbReference type="OrthoDB" id="8447154at2"/>
<evidence type="ECO:0008006" key="3">
    <source>
        <dbReference type="Google" id="ProtNLM"/>
    </source>
</evidence>
<dbReference type="AlphaFoldDB" id="A0A429YY59"/>
<reference evidence="1 2" key="1">
    <citation type="submission" date="2018-12" db="EMBL/GenBank/DDBJ databases">
        <title>Mesorhizobium carbonis sp. nov., isolated from coal mine water.</title>
        <authorList>
            <person name="Xin W."/>
            <person name="Xu Z."/>
            <person name="Xiang F."/>
            <person name="Zhang J."/>
            <person name="Xi L."/>
            <person name="Liu J."/>
        </authorList>
    </citation>
    <scope>NUCLEOTIDE SEQUENCE [LARGE SCALE GENOMIC DNA]</scope>
    <source>
        <strain evidence="1 2">B2.3</strain>
    </source>
</reference>
<dbReference type="InterPro" id="IPR027417">
    <property type="entry name" value="P-loop_NTPase"/>
</dbReference>
<organism evidence="1 2">
    <name type="scientific">Aquibium carbonis</name>
    <dbReference type="NCBI Taxonomy" id="2495581"/>
    <lineage>
        <taxon>Bacteria</taxon>
        <taxon>Pseudomonadati</taxon>
        <taxon>Pseudomonadota</taxon>
        <taxon>Alphaproteobacteria</taxon>
        <taxon>Hyphomicrobiales</taxon>
        <taxon>Phyllobacteriaceae</taxon>
        <taxon>Aquibium</taxon>
    </lineage>
</organism>
<evidence type="ECO:0000313" key="2">
    <source>
        <dbReference type="Proteomes" id="UP000278398"/>
    </source>
</evidence>
<dbReference type="Proteomes" id="UP000278398">
    <property type="component" value="Unassembled WGS sequence"/>
</dbReference>
<dbReference type="RefSeq" id="WP_126700030.1">
    <property type="nucleotide sequence ID" value="NZ_RWKW01000038.1"/>
</dbReference>
<keyword evidence="2" id="KW-1185">Reference proteome</keyword>
<sequence length="383" mass="42455">MGKKIIIHIGLPKTGSSAIQAFLSRNVEALALQGISYPSPESAQVLGAGACTGNLLHVMQRRATADHFSGTVPERVDAYLDVTIEESISTSGTDTVLLSGEFLGAWVTPGRIAALQALSRRHEVLIVAFVRDLYDWQVSGWKQRVKANGETRDLSEYVEAVIEGGGGVLRRLPQFLDSGLDCRLLNYDHHKQALIRAFLHVIGADPDAPELLLEADRLDNPSISYWQATQVGMAVRHTGSSRLAALLLDRFRSEKDPRKDPVIGDVDRRLLEAHREIVSRINRLLPEGHELRRTPREGMALGDVGFSAEDMTRFMQTVRLVLDGPELRPSVDRARQEGLPGDFDPYEYLLRNPDVAAAKVDPAEHYLTYGRFEGRTYRSAIDG</sequence>
<name>A0A429YY59_9HYPH</name>
<proteinExistence type="predicted"/>